<accession>A0A0E2D7K7</accession>
<evidence type="ECO:0000256" key="1">
    <source>
        <dbReference type="SAM" id="MobiDB-lite"/>
    </source>
</evidence>
<sequence length="52" mass="5448">MSSAGVMSKASITIERTTSISDSLSAKSKFLESSSKSDVSASVKKSTDRGYL</sequence>
<feature type="compositionally biased region" description="Low complexity" evidence="1">
    <location>
        <begin position="33"/>
        <end position="44"/>
    </location>
</feature>
<gene>
    <name evidence="2" type="ORF">LEP1GSC105_2151</name>
</gene>
<evidence type="ECO:0000313" key="2">
    <source>
        <dbReference type="EMBL" id="EKR55914.1"/>
    </source>
</evidence>
<dbReference type="AlphaFoldDB" id="A0A0E2D7K7"/>
<evidence type="ECO:0000313" key="3">
    <source>
        <dbReference type="Proteomes" id="UP000001340"/>
    </source>
</evidence>
<proteinExistence type="predicted"/>
<dbReference type="EMBL" id="AHNR02000028">
    <property type="protein sequence ID" value="EKR55914.1"/>
    <property type="molecule type" value="Genomic_DNA"/>
</dbReference>
<organism evidence="2 3">
    <name type="scientific">Leptospira interrogans str. UI 12758</name>
    <dbReference type="NCBI Taxonomy" id="1049938"/>
    <lineage>
        <taxon>Bacteria</taxon>
        <taxon>Pseudomonadati</taxon>
        <taxon>Spirochaetota</taxon>
        <taxon>Spirochaetia</taxon>
        <taxon>Leptospirales</taxon>
        <taxon>Leptospiraceae</taxon>
        <taxon>Leptospira</taxon>
    </lineage>
</organism>
<protein>
    <submittedName>
        <fullName evidence="2">Uncharacterized protein</fullName>
    </submittedName>
</protein>
<name>A0A0E2D7K7_LEPIR</name>
<comment type="caution">
    <text evidence="2">The sequence shown here is derived from an EMBL/GenBank/DDBJ whole genome shotgun (WGS) entry which is preliminary data.</text>
</comment>
<dbReference type="Proteomes" id="UP000001340">
    <property type="component" value="Unassembled WGS sequence"/>
</dbReference>
<reference evidence="2 3" key="1">
    <citation type="submission" date="2012-10" db="EMBL/GenBank/DDBJ databases">
        <authorList>
            <person name="Harkins D.M."/>
            <person name="Durkin A.S."/>
            <person name="Brinkac L.M."/>
            <person name="Haft D.H."/>
            <person name="Selengut J.D."/>
            <person name="Sanka R."/>
            <person name="DePew J."/>
            <person name="Purushe J."/>
            <person name="Chanthongthip A."/>
            <person name="Lattana O."/>
            <person name="Phetsouvanh R."/>
            <person name="Newton P.N."/>
            <person name="Vinetz J.M."/>
            <person name="Sutton G.G."/>
            <person name="Nierman W.C."/>
            <person name="Fouts D.E."/>
        </authorList>
    </citation>
    <scope>NUCLEOTIDE SEQUENCE [LARGE SCALE GENOMIC DNA]</scope>
    <source>
        <strain evidence="2 3">UI 12758</strain>
    </source>
</reference>
<feature type="region of interest" description="Disordered" evidence="1">
    <location>
        <begin position="22"/>
        <end position="52"/>
    </location>
</feature>